<accession>A0A7M2RFH0</accession>
<protein>
    <submittedName>
        <fullName evidence="2">Uncharacterized protein</fullName>
    </submittedName>
</protein>
<dbReference type="EMBL" id="CP063304">
    <property type="protein sequence ID" value="QOV18317.1"/>
    <property type="molecule type" value="Genomic_DNA"/>
</dbReference>
<evidence type="ECO:0000313" key="2">
    <source>
        <dbReference type="EMBL" id="QOV18317.1"/>
    </source>
</evidence>
<sequence length="276" mass="30816">MKPKCRNNKRIWITITVVAVVLLAAACHTVGDDKVKNTVMYVPYGKDAEHYVMIDQHNGSVFTVTMPENILDSKDRKITKDDLKKGNILIIYGDGIMLQTYPGQYPGVTKIKVKEEGKPSDADQYQDVVEQISSGIKSAVRPYLSLEYQDGLGVVSAASTEGGFRWSYYDKNGDLQSSIADTAHILAWKEINNLNLSQASDITLNFSSQPDSIEVICWTSDMRTDFSDTSDVPDGEKMKPESEENQYVLKDVKPGSIYQVTGHWGKDSYVNYGFLT</sequence>
<evidence type="ECO:0000256" key="1">
    <source>
        <dbReference type="SAM" id="SignalP"/>
    </source>
</evidence>
<keyword evidence="1" id="KW-0732">Signal</keyword>
<dbReference type="AlphaFoldDB" id="A0A7M2RFH0"/>
<feature type="signal peptide" evidence="1">
    <location>
        <begin position="1"/>
        <end position="26"/>
    </location>
</feature>
<evidence type="ECO:0000313" key="3">
    <source>
        <dbReference type="Proteomes" id="UP000593601"/>
    </source>
</evidence>
<dbReference type="Proteomes" id="UP000593601">
    <property type="component" value="Chromosome"/>
</dbReference>
<keyword evidence="3" id="KW-1185">Reference proteome</keyword>
<organism evidence="2 3">
    <name type="scientific">Blautia liquoris</name>
    <dbReference type="NCBI Taxonomy" id="2779518"/>
    <lineage>
        <taxon>Bacteria</taxon>
        <taxon>Bacillati</taxon>
        <taxon>Bacillota</taxon>
        <taxon>Clostridia</taxon>
        <taxon>Lachnospirales</taxon>
        <taxon>Lachnospiraceae</taxon>
        <taxon>Blautia</taxon>
    </lineage>
</organism>
<dbReference type="RefSeq" id="WP_193734679.1">
    <property type="nucleotide sequence ID" value="NZ_CP063304.1"/>
</dbReference>
<name>A0A7M2RFH0_9FIRM</name>
<proteinExistence type="predicted"/>
<gene>
    <name evidence="2" type="ORF">INP51_09810</name>
</gene>
<feature type="chain" id="PRO_5032620650" evidence="1">
    <location>
        <begin position="27"/>
        <end position="276"/>
    </location>
</feature>
<dbReference type="KEGG" id="bliq:INP51_09810"/>
<dbReference type="PROSITE" id="PS51257">
    <property type="entry name" value="PROKAR_LIPOPROTEIN"/>
    <property type="match status" value="1"/>
</dbReference>
<reference evidence="2 3" key="1">
    <citation type="submission" date="2020-10" db="EMBL/GenBank/DDBJ databases">
        <title>Blautia liquoris sp.nov., isolated from the mud in a fermentation cellar used for the production of Chinese strong-flavoured liquor.</title>
        <authorList>
            <person name="Lu L."/>
        </authorList>
    </citation>
    <scope>NUCLEOTIDE SEQUENCE [LARGE SCALE GENOMIC DNA]</scope>
    <source>
        <strain evidence="2 3">LZLJ-3</strain>
    </source>
</reference>